<dbReference type="EMBL" id="JOTN01000018">
    <property type="protein sequence ID" value="KEK18045.1"/>
    <property type="molecule type" value="Genomic_DNA"/>
</dbReference>
<dbReference type="Pfam" id="PF00583">
    <property type="entry name" value="Acetyltransf_1"/>
    <property type="match status" value="1"/>
</dbReference>
<dbReference type="InterPro" id="IPR016181">
    <property type="entry name" value="Acyl_CoA_acyltransferase"/>
</dbReference>
<keyword evidence="1 4" id="KW-0808">Transferase</keyword>
<gene>
    <name evidence="4" type="ORF">BAMA_07625</name>
</gene>
<sequence>MNDNIRKATIHNIEALLSLRISLLKEVNELRSAEEEQSFRLATETYLQAALQTELFIAYIATIDDVVISMSGITFFERPPYIGNLEGKEAYILNMYTLPEHRGKGLAKQLLEYCIEECKERQVKRIWLHASEDGELLYQKKGFSHKLNEMELFLREK</sequence>
<evidence type="ECO:0000259" key="3">
    <source>
        <dbReference type="PROSITE" id="PS51186"/>
    </source>
</evidence>
<dbReference type="GO" id="GO:0016747">
    <property type="term" value="F:acyltransferase activity, transferring groups other than amino-acyl groups"/>
    <property type="evidence" value="ECO:0007669"/>
    <property type="project" value="InterPro"/>
</dbReference>
<proteinExistence type="predicted"/>
<feature type="domain" description="N-acetyltransferase" evidence="3">
    <location>
        <begin position="3"/>
        <end position="157"/>
    </location>
</feature>
<reference evidence="4 5" key="1">
    <citation type="submission" date="2014-06" db="EMBL/GenBank/DDBJ databases">
        <title>Draft genome sequence of Bacillus manliponensis JCM 15802 (MCCC 1A00708).</title>
        <authorList>
            <person name="Lai Q."/>
            <person name="Liu Y."/>
            <person name="Shao Z."/>
        </authorList>
    </citation>
    <scope>NUCLEOTIDE SEQUENCE [LARGE SCALE GENOMIC DNA]</scope>
    <source>
        <strain evidence="4 5">JCM 15802</strain>
    </source>
</reference>
<dbReference type="Proteomes" id="UP000027822">
    <property type="component" value="Unassembled WGS sequence"/>
</dbReference>
<name>A0A073JUR9_9BACI</name>
<dbReference type="Gene3D" id="3.40.630.30">
    <property type="match status" value="1"/>
</dbReference>
<dbReference type="eggNOG" id="COG0456">
    <property type="taxonomic scope" value="Bacteria"/>
</dbReference>
<keyword evidence="2" id="KW-0012">Acyltransferase</keyword>
<dbReference type="InterPro" id="IPR000182">
    <property type="entry name" value="GNAT_dom"/>
</dbReference>
<organism evidence="4 5">
    <name type="scientific">Bacillus manliponensis</name>
    <dbReference type="NCBI Taxonomy" id="574376"/>
    <lineage>
        <taxon>Bacteria</taxon>
        <taxon>Bacillati</taxon>
        <taxon>Bacillota</taxon>
        <taxon>Bacilli</taxon>
        <taxon>Bacillales</taxon>
        <taxon>Bacillaceae</taxon>
        <taxon>Bacillus</taxon>
        <taxon>Bacillus cereus group</taxon>
    </lineage>
</organism>
<dbReference type="CDD" id="cd04301">
    <property type="entry name" value="NAT_SF"/>
    <property type="match status" value="1"/>
</dbReference>
<dbReference type="InterPro" id="IPR050680">
    <property type="entry name" value="YpeA/RimI_acetyltransf"/>
</dbReference>
<evidence type="ECO:0000256" key="2">
    <source>
        <dbReference type="ARBA" id="ARBA00023315"/>
    </source>
</evidence>
<dbReference type="RefSeq" id="WP_034641948.1">
    <property type="nucleotide sequence ID" value="NZ_CBCSJC010000018.1"/>
</dbReference>
<keyword evidence="5" id="KW-1185">Reference proteome</keyword>
<evidence type="ECO:0000313" key="4">
    <source>
        <dbReference type="EMBL" id="KEK18045.1"/>
    </source>
</evidence>
<dbReference type="AlphaFoldDB" id="A0A073JUR9"/>
<dbReference type="PROSITE" id="PS51186">
    <property type="entry name" value="GNAT"/>
    <property type="match status" value="1"/>
</dbReference>
<dbReference type="SUPFAM" id="SSF55729">
    <property type="entry name" value="Acyl-CoA N-acyltransferases (Nat)"/>
    <property type="match status" value="1"/>
</dbReference>
<protein>
    <submittedName>
        <fullName evidence="4">Acetyltransferase</fullName>
    </submittedName>
</protein>
<dbReference type="PANTHER" id="PTHR43420">
    <property type="entry name" value="ACETYLTRANSFERASE"/>
    <property type="match status" value="1"/>
</dbReference>
<dbReference type="OrthoDB" id="119498at2"/>
<evidence type="ECO:0000313" key="5">
    <source>
        <dbReference type="Proteomes" id="UP000027822"/>
    </source>
</evidence>
<accession>A0A073JUR9</accession>
<evidence type="ECO:0000256" key="1">
    <source>
        <dbReference type="ARBA" id="ARBA00022679"/>
    </source>
</evidence>
<comment type="caution">
    <text evidence="4">The sequence shown here is derived from an EMBL/GenBank/DDBJ whole genome shotgun (WGS) entry which is preliminary data.</text>
</comment>